<dbReference type="PROSITE" id="PS00105">
    <property type="entry name" value="AA_TRANSFER_CLASS_1"/>
    <property type="match status" value="1"/>
</dbReference>
<dbReference type="InterPro" id="IPR005957">
    <property type="entry name" value="Tyrosine_aminoTrfase"/>
</dbReference>
<name>A0A177WRE4_BATDL</name>
<dbReference type="InterPro" id="IPR005958">
    <property type="entry name" value="TyrNic_aminoTrfase"/>
</dbReference>
<dbReference type="PANTHER" id="PTHR45744:SF2">
    <property type="entry name" value="TYROSINE AMINOTRANSFERASE"/>
    <property type="match status" value="1"/>
</dbReference>
<dbReference type="VEuPathDB" id="FungiDB:BDEG_25710"/>
<dbReference type="Gene3D" id="3.40.640.10">
    <property type="entry name" value="Type I PLP-dependent aspartate aminotransferase-like (Major domain)"/>
    <property type="match status" value="1"/>
</dbReference>
<evidence type="ECO:0000256" key="1">
    <source>
        <dbReference type="ARBA" id="ARBA00001933"/>
    </source>
</evidence>
<evidence type="ECO:0000256" key="4">
    <source>
        <dbReference type="ARBA" id="ARBA00011738"/>
    </source>
</evidence>
<evidence type="ECO:0000256" key="8">
    <source>
        <dbReference type="ARBA" id="ARBA00022679"/>
    </source>
</evidence>
<dbReference type="Proteomes" id="UP000077115">
    <property type="component" value="Unassembled WGS sequence"/>
</dbReference>
<keyword evidence="7 17" id="KW-0032">Aminotransferase</keyword>
<dbReference type="GO" id="GO:0006559">
    <property type="term" value="P:L-phenylalanine catabolic process"/>
    <property type="evidence" value="ECO:0007669"/>
    <property type="project" value="UniProtKB-UniPathway"/>
</dbReference>
<feature type="modified residue" description="N6-(pyridoxal phosphate)lysine" evidence="15">
    <location>
        <position position="255"/>
    </location>
</feature>
<comment type="similarity">
    <text evidence="3 14">Belongs to the class-I pyridoxal-phosphate-dependent aminotransferase family.</text>
</comment>
<dbReference type="InterPro" id="IPR004839">
    <property type="entry name" value="Aminotransferase_I/II_large"/>
</dbReference>
<reference evidence="17 18" key="1">
    <citation type="submission" date="2006-10" db="EMBL/GenBank/DDBJ databases">
        <title>The Genome Sequence of Batrachochytrium dendrobatidis JEL423.</title>
        <authorList>
            <consortium name="The Broad Institute Genome Sequencing Platform"/>
            <person name="Birren B."/>
            <person name="Lander E."/>
            <person name="Galagan J."/>
            <person name="Cuomo C."/>
            <person name="Devon K."/>
            <person name="Jaffe D."/>
            <person name="Butler J."/>
            <person name="Alvarez P."/>
            <person name="Gnerre S."/>
            <person name="Grabherr M."/>
            <person name="Kleber M."/>
            <person name="Mauceli E."/>
            <person name="Brockman W."/>
            <person name="Young S."/>
            <person name="LaButti K."/>
            <person name="Sykes S."/>
            <person name="DeCaprio D."/>
            <person name="Crawford M."/>
            <person name="Koehrsen M."/>
            <person name="Engels R."/>
            <person name="Montgomery P."/>
            <person name="Pearson M."/>
            <person name="Howarth C."/>
            <person name="Larson L."/>
            <person name="White J."/>
            <person name="O'Leary S."/>
            <person name="Kodira C."/>
            <person name="Zeng Q."/>
            <person name="Yandava C."/>
            <person name="Alvarado L."/>
            <person name="Longcore J."/>
            <person name="James T."/>
        </authorList>
    </citation>
    <scope>NUCLEOTIDE SEQUENCE [LARGE SCALE GENOMIC DNA]</scope>
    <source>
        <strain evidence="17 18">JEL423</strain>
    </source>
</reference>
<evidence type="ECO:0000256" key="2">
    <source>
        <dbReference type="ARBA" id="ARBA00005203"/>
    </source>
</evidence>
<dbReference type="AlphaFoldDB" id="A0A177WRE4"/>
<dbReference type="Gene3D" id="3.90.1150.10">
    <property type="entry name" value="Aspartate Aminotransferase, domain 1"/>
    <property type="match status" value="1"/>
</dbReference>
<dbReference type="GO" id="GO:0004838">
    <property type="term" value="F:L-tyrosine-2-oxoglutarate transaminase activity"/>
    <property type="evidence" value="ECO:0007669"/>
    <property type="project" value="InterPro"/>
</dbReference>
<evidence type="ECO:0000256" key="12">
    <source>
        <dbReference type="ARBA" id="ARBA00031696"/>
    </source>
</evidence>
<dbReference type="InterPro" id="IPR015424">
    <property type="entry name" value="PyrdxlP-dep_Trfase"/>
</dbReference>
<dbReference type="InterPro" id="IPR015422">
    <property type="entry name" value="PyrdxlP-dep_Trfase_small"/>
</dbReference>
<dbReference type="PRINTS" id="PR00753">
    <property type="entry name" value="ACCSYNTHASE"/>
</dbReference>
<evidence type="ECO:0000256" key="13">
    <source>
        <dbReference type="ARBA" id="ARBA00047798"/>
    </source>
</evidence>
<comment type="pathway">
    <text evidence="2">Amino-acid degradation; L-phenylalanine degradation; acetoacetate and fumarate from L-phenylalanine: step 2/6.</text>
</comment>
<keyword evidence="10 14" id="KW-0663">Pyridoxal phosphate</keyword>
<dbReference type="UniPathway" id="UPA00139">
    <property type="reaction ID" value="UER00338"/>
</dbReference>
<organism evidence="17 18">
    <name type="scientific">Batrachochytrium dendrobatidis (strain JEL423)</name>
    <dbReference type="NCBI Taxonomy" id="403673"/>
    <lineage>
        <taxon>Eukaryota</taxon>
        <taxon>Fungi</taxon>
        <taxon>Fungi incertae sedis</taxon>
        <taxon>Chytridiomycota</taxon>
        <taxon>Chytridiomycota incertae sedis</taxon>
        <taxon>Chytridiomycetes</taxon>
        <taxon>Rhizophydiales</taxon>
        <taxon>Rhizophydiales incertae sedis</taxon>
        <taxon>Batrachochytrium</taxon>
    </lineage>
</organism>
<dbReference type="EMBL" id="DS022307">
    <property type="protein sequence ID" value="OAJ42225.1"/>
    <property type="molecule type" value="Genomic_DNA"/>
</dbReference>
<keyword evidence="9" id="KW-0828">Tyrosine catabolism</keyword>
<evidence type="ECO:0000256" key="3">
    <source>
        <dbReference type="ARBA" id="ARBA00007441"/>
    </source>
</evidence>
<dbReference type="Pfam" id="PF00155">
    <property type="entry name" value="Aminotran_1_2"/>
    <property type="match status" value="1"/>
</dbReference>
<evidence type="ECO:0000256" key="5">
    <source>
        <dbReference type="ARBA" id="ARBA00012749"/>
    </source>
</evidence>
<dbReference type="OrthoDB" id="7042322at2759"/>
<dbReference type="eggNOG" id="KOG0259">
    <property type="taxonomic scope" value="Eukaryota"/>
</dbReference>
<gene>
    <name evidence="17" type="ORF">BDEG_25710</name>
</gene>
<evidence type="ECO:0000256" key="6">
    <source>
        <dbReference type="ARBA" id="ARBA00015959"/>
    </source>
</evidence>
<dbReference type="GO" id="GO:0006572">
    <property type="term" value="P:L-tyrosine catabolic process"/>
    <property type="evidence" value="ECO:0007669"/>
    <property type="project" value="UniProtKB-KW"/>
</dbReference>
<dbReference type="GO" id="GO:0030170">
    <property type="term" value="F:pyridoxal phosphate binding"/>
    <property type="evidence" value="ECO:0007669"/>
    <property type="project" value="InterPro"/>
</dbReference>
<reference evidence="17 18" key="2">
    <citation type="submission" date="2016-05" db="EMBL/GenBank/DDBJ databases">
        <title>Lineage-specific infection strategies underlie the spectrum of fungal disease in amphibians.</title>
        <authorList>
            <person name="Cuomo C.A."/>
            <person name="Farrer R.A."/>
            <person name="James T."/>
            <person name="Longcore J."/>
            <person name="Birren B."/>
        </authorList>
    </citation>
    <scope>NUCLEOTIDE SEQUENCE [LARGE SCALE GENOMIC DNA]</scope>
    <source>
        <strain evidence="17 18">JEL423</strain>
    </source>
</reference>
<comment type="catalytic activity">
    <reaction evidence="13">
        <text>L-tyrosine + 2-oxoglutarate = 3-(4-hydroxyphenyl)pyruvate + L-glutamate</text>
        <dbReference type="Rhea" id="RHEA:15093"/>
        <dbReference type="ChEBI" id="CHEBI:16810"/>
        <dbReference type="ChEBI" id="CHEBI:29985"/>
        <dbReference type="ChEBI" id="CHEBI:36242"/>
        <dbReference type="ChEBI" id="CHEBI:58315"/>
        <dbReference type="EC" id="2.6.1.5"/>
    </reaction>
</comment>
<comment type="subunit">
    <text evidence="4">Homodimer.</text>
</comment>
<keyword evidence="11" id="KW-0585">Phenylalanine catabolism</keyword>
<evidence type="ECO:0000313" key="18">
    <source>
        <dbReference type="Proteomes" id="UP000077115"/>
    </source>
</evidence>
<evidence type="ECO:0000256" key="14">
    <source>
        <dbReference type="PIRNR" id="PIRNR000517"/>
    </source>
</evidence>
<evidence type="ECO:0000256" key="9">
    <source>
        <dbReference type="ARBA" id="ARBA00022878"/>
    </source>
</evidence>
<keyword evidence="8 17" id="KW-0808">Transferase</keyword>
<dbReference type="InterPro" id="IPR004838">
    <property type="entry name" value="NHTrfase_class1_PyrdxlP-BS"/>
</dbReference>
<dbReference type="PIRSF" id="PIRSF000517">
    <property type="entry name" value="Tyr_transaminase"/>
    <property type="match status" value="1"/>
</dbReference>
<evidence type="ECO:0000256" key="10">
    <source>
        <dbReference type="ARBA" id="ARBA00022898"/>
    </source>
</evidence>
<sequence>MTSQPIKPSIVSMRTSNPIRAIVDSLKVTPNPAKSMLSLALGDPTTFGNYKLHQRYCRMCPTNLLSYCVDAVKNKLDAYSANGYPPSIGTVAARTSIAAKYTHPNAPLTADDIILASGCSDALNLCIGVLCDEGKNILLPMPGFPLYETLASSKGVSTRFYHLQPHNNWQVDLAHLESQIDENTACIVVNNPSNPCGSVYTKEHLIAILDIAERHHLPIIADEIYADMAFKPHEFFSMASLTTNVPILSTGGIAKKYLVPGWRVGWLFIHDRHNKFSEIRKGLVNLSQLILGANSLIQAAIPEILAAPQSFYDDTMKQLEESSHLSQELLKGIPGLCPVFPQGAMYLMIELKLEEFDGIKDDVDFVEKLVEEESVLLLPGKCFRCPGPFVRIVLTPPKDQLETAYQRIRAFCERHQSAASIEKQKAK</sequence>
<dbReference type="SUPFAM" id="SSF53383">
    <property type="entry name" value="PLP-dependent transferases"/>
    <property type="match status" value="1"/>
</dbReference>
<evidence type="ECO:0000256" key="11">
    <source>
        <dbReference type="ARBA" id="ARBA00023232"/>
    </source>
</evidence>
<evidence type="ECO:0000256" key="7">
    <source>
        <dbReference type="ARBA" id="ARBA00022576"/>
    </source>
</evidence>
<dbReference type="PANTHER" id="PTHR45744">
    <property type="entry name" value="TYROSINE AMINOTRANSFERASE"/>
    <property type="match status" value="1"/>
</dbReference>
<accession>A0A177WRE4</accession>
<evidence type="ECO:0000313" key="17">
    <source>
        <dbReference type="EMBL" id="OAJ42225.1"/>
    </source>
</evidence>
<evidence type="ECO:0000259" key="16">
    <source>
        <dbReference type="Pfam" id="PF00155"/>
    </source>
</evidence>
<protein>
    <recommendedName>
        <fullName evidence="6">Tyrosine aminotransferase</fullName>
        <ecNumber evidence="5">2.6.1.5</ecNumber>
    </recommendedName>
    <alternativeName>
        <fullName evidence="12">L-tyrosine:2-oxoglutarate aminotransferase</fullName>
    </alternativeName>
</protein>
<dbReference type="CDD" id="cd00609">
    <property type="entry name" value="AAT_like"/>
    <property type="match status" value="1"/>
</dbReference>
<dbReference type="NCBIfam" id="TIGR01264">
    <property type="entry name" value="tyr_amTase_E"/>
    <property type="match status" value="1"/>
</dbReference>
<dbReference type="NCBIfam" id="TIGR01265">
    <property type="entry name" value="tyr_nico_aTase"/>
    <property type="match status" value="1"/>
</dbReference>
<dbReference type="InterPro" id="IPR015421">
    <property type="entry name" value="PyrdxlP-dep_Trfase_major"/>
</dbReference>
<dbReference type="STRING" id="403673.A0A177WRE4"/>
<evidence type="ECO:0000256" key="15">
    <source>
        <dbReference type="PIRSR" id="PIRSR000517-1"/>
    </source>
</evidence>
<comment type="cofactor">
    <cofactor evidence="1 14 15">
        <name>pyridoxal 5'-phosphate</name>
        <dbReference type="ChEBI" id="CHEBI:597326"/>
    </cofactor>
</comment>
<feature type="domain" description="Aminotransferase class I/classII large" evidence="16">
    <location>
        <begin position="70"/>
        <end position="408"/>
    </location>
</feature>
<dbReference type="EC" id="2.6.1.5" evidence="5"/>
<proteinExistence type="inferred from homology"/>